<keyword evidence="2" id="KW-1185">Reference proteome</keyword>
<dbReference type="AlphaFoldDB" id="A0A0C3GDD4"/>
<evidence type="ECO:0000313" key="1">
    <source>
        <dbReference type="EMBL" id="KIM94175.1"/>
    </source>
</evidence>
<organism evidence="1 2">
    <name type="scientific">Oidiodendron maius (strain Zn)</name>
    <dbReference type="NCBI Taxonomy" id="913774"/>
    <lineage>
        <taxon>Eukaryota</taxon>
        <taxon>Fungi</taxon>
        <taxon>Dikarya</taxon>
        <taxon>Ascomycota</taxon>
        <taxon>Pezizomycotina</taxon>
        <taxon>Leotiomycetes</taxon>
        <taxon>Leotiomycetes incertae sedis</taxon>
        <taxon>Myxotrichaceae</taxon>
        <taxon>Oidiodendron</taxon>
    </lineage>
</organism>
<dbReference type="Proteomes" id="UP000054321">
    <property type="component" value="Unassembled WGS sequence"/>
</dbReference>
<reference evidence="1 2" key="1">
    <citation type="submission" date="2014-04" db="EMBL/GenBank/DDBJ databases">
        <authorList>
            <consortium name="DOE Joint Genome Institute"/>
            <person name="Kuo A."/>
            <person name="Martino E."/>
            <person name="Perotto S."/>
            <person name="Kohler A."/>
            <person name="Nagy L.G."/>
            <person name="Floudas D."/>
            <person name="Copeland A."/>
            <person name="Barry K.W."/>
            <person name="Cichocki N."/>
            <person name="Veneault-Fourrey C."/>
            <person name="LaButti K."/>
            <person name="Lindquist E.A."/>
            <person name="Lipzen A."/>
            <person name="Lundell T."/>
            <person name="Morin E."/>
            <person name="Murat C."/>
            <person name="Sun H."/>
            <person name="Tunlid A."/>
            <person name="Henrissat B."/>
            <person name="Grigoriev I.V."/>
            <person name="Hibbett D.S."/>
            <person name="Martin F."/>
            <person name="Nordberg H.P."/>
            <person name="Cantor M.N."/>
            <person name="Hua S.X."/>
        </authorList>
    </citation>
    <scope>NUCLEOTIDE SEQUENCE [LARGE SCALE GENOMIC DNA]</scope>
    <source>
        <strain evidence="1 2">Zn</strain>
    </source>
</reference>
<dbReference type="EMBL" id="KN832891">
    <property type="protein sequence ID" value="KIM94175.1"/>
    <property type="molecule type" value="Genomic_DNA"/>
</dbReference>
<gene>
    <name evidence="1" type="ORF">OIDMADRAFT_61007</name>
</gene>
<name>A0A0C3GDD4_OIDMZ</name>
<reference evidence="2" key="2">
    <citation type="submission" date="2015-01" db="EMBL/GenBank/DDBJ databases">
        <title>Evolutionary Origins and Diversification of the Mycorrhizal Mutualists.</title>
        <authorList>
            <consortium name="DOE Joint Genome Institute"/>
            <consortium name="Mycorrhizal Genomics Consortium"/>
            <person name="Kohler A."/>
            <person name="Kuo A."/>
            <person name="Nagy L.G."/>
            <person name="Floudas D."/>
            <person name="Copeland A."/>
            <person name="Barry K.W."/>
            <person name="Cichocki N."/>
            <person name="Veneault-Fourrey C."/>
            <person name="LaButti K."/>
            <person name="Lindquist E.A."/>
            <person name="Lipzen A."/>
            <person name="Lundell T."/>
            <person name="Morin E."/>
            <person name="Murat C."/>
            <person name="Riley R."/>
            <person name="Ohm R."/>
            <person name="Sun H."/>
            <person name="Tunlid A."/>
            <person name="Henrissat B."/>
            <person name="Grigoriev I.V."/>
            <person name="Hibbett D.S."/>
            <person name="Martin F."/>
        </authorList>
    </citation>
    <scope>NUCLEOTIDE SEQUENCE [LARGE SCALE GENOMIC DNA]</scope>
    <source>
        <strain evidence="2">Zn</strain>
    </source>
</reference>
<sequence length="127" mass="13908">MMIISKRHTAIRVVESNAISTPQGMLKSTSLHGSSYGYPPILSGFWLAEFHPLQLPEKAPKDKLDNLSSTVDASIRQFDPVHVGDIRLGSTPGYDKTLPAGLCGTIFRLANSEQTILPYPFNNVPNN</sequence>
<accession>A0A0C3GDD4</accession>
<protein>
    <submittedName>
        <fullName evidence="1">Uncharacterized protein</fullName>
    </submittedName>
</protein>
<dbReference type="HOGENOM" id="CLU_1971188_0_0_1"/>
<dbReference type="InParanoid" id="A0A0C3GDD4"/>
<proteinExistence type="predicted"/>
<evidence type="ECO:0000313" key="2">
    <source>
        <dbReference type="Proteomes" id="UP000054321"/>
    </source>
</evidence>